<keyword evidence="3" id="KW-0378">Hydrolase</keyword>
<comment type="similarity">
    <text evidence="1">Belongs to the AB hydrolase superfamily. AB hydrolase 2 family.</text>
</comment>
<dbReference type="Proteomes" id="UP001307889">
    <property type="component" value="Chromosome 7"/>
</dbReference>
<sequence length="235" mass="26212">MDHNVGPICLDELAVYDQTGGRADAAIVFLHGSGDDGPKVRDHFEQMLEEMQDEISAYTHVKIYFPTAPKNHLTLRDQVTTSWFDGIRNGRKLEDVKVNYEEANAAAAYVVSIIDEIEASGIPRNRIFIGGISQGGMLAQYVAYVKTRGLAGVCAMASIYPFTQAVILPPPHPKCLILYGAKDPIIPLQGVRLSQLFLKMGKVRFVLKVLPDSSHDLDEHFVKHMLEHVDKELRR</sequence>
<dbReference type="PANTHER" id="PTHR10655:SF17">
    <property type="entry name" value="LYSOPHOSPHOLIPASE-LIKE PROTEIN 1"/>
    <property type="match status" value="1"/>
</dbReference>
<reference evidence="5 6" key="1">
    <citation type="submission" date="2023-09" db="EMBL/GenBank/DDBJ databases">
        <title>Nesidiocoris tenuis whole genome shotgun sequence.</title>
        <authorList>
            <person name="Shibata T."/>
            <person name="Shimoda M."/>
            <person name="Kobayashi T."/>
            <person name="Uehara T."/>
        </authorList>
    </citation>
    <scope>NUCLEOTIDE SEQUENCE [LARGE SCALE GENOMIC DNA]</scope>
    <source>
        <strain evidence="5 6">Japan</strain>
    </source>
</reference>
<gene>
    <name evidence="5" type="ORF">NTJ_09379</name>
</gene>
<evidence type="ECO:0000259" key="4">
    <source>
        <dbReference type="Pfam" id="PF02230"/>
    </source>
</evidence>
<evidence type="ECO:0000256" key="1">
    <source>
        <dbReference type="ARBA" id="ARBA00006499"/>
    </source>
</evidence>
<evidence type="ECO:0000313" key="6">
    <source>
        <dbReference type="Proteomes" id="UP001307889"/>
    </source>
</evidence>
<evidence type="ECO:0000256" key="2">
    <source>
        <dbReference type="ARBA" id="ARBA00012423"/>
    </source>
</evidence>
<accession>A0ABN7AWK6</accession>
<evidence type="ECO:0000256" key="3">
    <source>
        <dbReference type="ARBA" id="ARBA00022801"/>
    </source>
</evidence>
<feature type="domain" description="Phospholipase/carboxylesterase/thioesterase" evidence="4">
    <location>
        <begin position="21"/>
        <end position="231"/>
    </location>
</feature>
<dbReference type="Pfam" id="PF02230">
    <property type="entry name" value="Abhydrolase_2"/>
    <property type="match status" value="1"/>
</dbReference>
<dbReference type="EMBL" id="AP028915">
    <property type="protein sequence ID" value="BES96567.1"/>
    <property type="molecule type" value="Genomic_DNA"/>
</dbReference>
<dbReference type="SUPFAM" id="SSF53474">
    <property type="entry name" value="alpha/beta-Hydrolases"/>
    <property type="match status" value="1"/>
</dbReference>
<dbReference type="Gene3D" id="3.40.50.1820">
    <property type="entry name" value="alpha/beta hydrolase"/>
    <property type="match status" value="1"/>
</dbReference>
<dbReference type="InterPro" id="IPR003140">
    <property type="entry name" value="PLipase/COase/thioEstase"/>
</dbReference>
<dbReference type="InterPro" id="IPR029058">
    <property type="entry name" value="AB_hydrolase_fold"/>
</dbReference>
<proteinExistence type="inferred from homology"/>
<dbReference type="InterPro" id="IPR050565">
    <property type="entry name" value="LYPA1-2/EST-like"/>
</dbReference>
<organism evidence="5 6">
    <name type="scientific">Nesidiocoris tenuis</name>
    <dbReference type="NCBI Taxonomy" id="355587"/>
    <lineage>
        <taxon>Eukaryota</taxon>
        <taxon>Metazoa</taxon>
        <taxon>Ecdysozoa</taxon>
        <taxon>Arthropoda</taxon>
        <taxon>Hexapoda</taxon>
        <taxon>Insecta</taxon>
        <taxon>Pterygota</taxon>
        <taxon>Neoptera</taxon>
        <taxon>Paraneoptera</taxon>
        <taxon>Hemiptera</taxon>
        <taxon>Heteroptera</taxon>
        <taxon>Panheteroptera</taxon>
        <taxon>Cimicomorpha</taxon>
        <taxon>Miridae</taxon>
        <taxon>Dicyphina</taxon>
        <taxon>Nesidiocoris</taxon>
    </lineage>
</organism>
<keyword evidence="6" id="KW-1185">Reference proteome</keyword>
<evidence type="ECO:0000313" key="5">
    <source>
        <dbReference type="EMBL" id="BES96567.1"/>
    </source>
</evidence>
<dbReference type="PANTHER" id="PTHR10655">
    <property type="entry name" value="LYSOPHOSPHOLIPASE-RELATED"/>
    <property type="match status" value="1"/>
</dbReference>
<dbReference type="EC" id="3.1.2.22" evidence="2"/>
<protein>
    <recommendedName>
        <fullName evidence="2">palmitoyl-protein hydrolase</fullName>
        <ecNumber evidence="2">3.1.2.22</ecNumber>
    </recommendedName>
</protein>
<name>A0ABN7AWK6_9HEMI</name>